<dbReference type="PANTHER" id="PTHR22911:SF76">
    <property type="entry name" value="EAMA DOMAIN-CONTAINING PROTEIN"/>
    <property type="match status" value="1"/>
</dbReference>
<feature type="transmembrane region" description="Helical" evidence="2">
    <location>
        <begin position="128"/>
        <end position="148"/>
    </location>
</feature>
<feature type="transmembrane region" description="Helical" evidence="2">
    <location>
        <begin position="190"/>
        <end position="213"/>
    </location>
</feature>
<feature type="transmembrane region" description="Helical" evidence="2">
    <location>
        <begin position="160"/>
        <end position="178"/>
    </location>
</feature>
<comment type="caution">
    <text evidence="4">The sequence shown here is derived from an EMBL/GenBank/DDBJ whole genome shotgun (WGS) entry which is preliminary data.</text>
</comment>
<dbReference type="Gene3D" id="1.10.3730.20">
    <property type="match status" value="1"/>
</dbReference>
<dbReference type="AlphaFoldDB" id="A0A0M2PVU3"/>
<dbReference type="eggNOG" id="COG0697">
    <property type="taxonomic scope" value="Bacteria"/>
</dbReference>
<feature type="transmembrane region" description="Helical" evidence="2">
    <location>
        <begin position="105"/>
        <end position="122"/>
    </location>
</feature>
<evidence type="ECO:0000259" key="3">
    <source>
        <dbReference type="Pfam" id="PF00892"/>
    </source>
</evidence>
<dbReference type="SUPFAM" id="SSF103481">
    <property type="entry name" value="Multidrug resistance efflux transporter EmrE"/>
    <property type="match status" value="2"/>
</dbReference>
<feature type="domain" description="EamA" evidence="3">
    <location>
        <begin position="75"/>
        <end position="175"/>
    </location>
</feature>
<keyword evidence="5" id="KW-1185">Reference proteome</keyword>
<name>A0A0M2PVU3_PROHO</name>
<reference evidence="4" key="1">
    <citation type="submission" date="2012-04" db="EMBL/GenBank/DDBJ databases">
        <authorList>
            <person name="Borisov I.G."/>
            <person name="Ivanikova N.V."/>
            <person name="Pinevich A.V."/>
        </authorList>
    </citation>
    <scope>NUCLEOTIDE SEQUENCE</scope>
    <source>
        <strain evidence="4">CALU 1027</strain>
    </source>
</reference>
<protein>
    <submittedName>
        <fullName evidence="4">Membrane protein</fullName>
    </submittedName>
</protein>
<dbReference type="Proteomes" id="UP000034681">
    <property type="component" value="Unassembled WGS sequence"/>
</dbReference>
<keyword evidence="2" id="KW-0472">Membrane</keyword>
<dbReference type="GO" id="GO:0016020">
    <property type="term" value="C:membrane"/>
    <property type="evidence" value="ECO:0007669"/>
    <property type="project" value="InterPro"/>
</dbReference>
<feature type="transmembrane region" description="Helical" evidence="2">
    <location>
        <begin position="249"/>
        <end position="267"/>
    </location>
</feature>
<evidence type="ECO:0000313" key="5">
    <source>
        <dbReference type="Proteomes" id="UP000034681"/>
    </source>
</evidence>
<comment type="similarity">
    <text evidence="1">Belongs to the EamA transporter family.</text>
</comment>
<dbReference type="InterPro" id="IPR000620">
    <property type="entry name" value="EamA_dom"/>
</dbReference>
<evidence type="ECO:0000313" key="4">
    <source>
        <dbReference type="EMBL" id="KKI98486.1"/>
    </source>
</evidence>
<feature type="transmembrane region" description="Helical" evidence="2">
    <location>
        <begin position="309"/>
        <end position="327"/>
    </location>
</feature>
<feature type="transmembrane region" description="Helical" evidence="2">
    <location>
        <begin position="225"/>
        <end position="243"/>
    </location>
</feature>
<feature type="transmembrane region" description="Helical" evidence="2">
    <location>
        <begin position="279"/>
        <end position="303"/>
    </location>
</feature>
<dbReference type="RefSeq" id="WP_017713081.1">
    <property type="nucleotide sequence ID" value="NZ_KB235938.1"/>
</dbReference>
<dbReference type="OrthoDB" id="9790852at2"/>
<evidence type="ECO:0000256" key="1">
    <source>
        <dbReference type="ARBA" id="ARBA00007362"/>
    </source>
</evidence>
<feature type="domain" description="EamA" evidence="3">
    <location>
        <begin position="191"/>
        <end position="325"/>
    </location>
</feature>
<gene>
    <name evidence="4" type="ORF">PROH_18900</name>
</gene>
<feature type="transmembrane region" description="Helical" evidence="2">
    <location>
        <begin position="12"/>
        <end position="33"/>
    </location>
</feature>
<dbReference type="EMBL" id="AJTX02000008">
    <property type="protein sequence ID" value="KKI98486.1"/>
    <property type="molecule type" value="Genomic_DNA"/>
</dbReference>
<sequence>MDSPAPPRWKTVLILTLGILAIATAPILIRVAMDSLDTVPLDTVPLDPLLTPPIAPPAPGGNPATPTPTKAALGLMLAASRLVLASAILSPNWRDFQAQQYPRQGLIYGLAAGICLAVHFATWISSLAYTSIAASTILVTTSPIWVALLSRLWLGERLGALTWGGIALALGGGVWVALADAPAAVAPQPLLGNALALMGSWSISLYLILGRLAQRQGLQVRHYTTGVYTIAALGLLPLPWLWGSGYGGYPTPVYVCLGLMTLFPQLVGHSSLNWAVRWVSPTLVTLAILGEPLGASLLGYWVFGEVPPLAVLAGSGLILGGIGVATWDQRSPRSP</sequence>
<proteinExistence type="inferred from homology"/>
<evidence type="ECO:0000256" key="2">
    <source>
        <dbReference type="SAM" id="Phobius"/>
    </source>
</evidence>
<keyword evidence="2" id="KW-1133">Transmembrane helix</keyword>
<dbReference type="Pfam" id="PF00892">
    <property type="entry name" value="EamA"/>
    <property type="match status" value="2"/>
</dbReference>
<organism evidence="4 5">
    <name type="scientific">Prochlorothrix hollandica PCC 9006 = CALU 1027</name>
    <dbReference type="NCBI Taxonomy" id="317619"/>
    <lineage>
        <taxon>Bacteria</taxon>
        <taxon>Bacillati</taxon>
        <taxon>Cyanobacteriota</taxon>
        <taxon>Cyanophyceae</taxon>
        <taxon>Prochlorotrichales</taxon>
        <taxon>Prochlorotrichaceae</taxon>
        <taxon>Prochlorothrix</taxon>
    </lineage>
</organism>
<feature type="transmembrane region" description="Helical" evidence="2">
    <location>
        <begin position="71"/>
        <end position="93"/>
    </location>
</feature>
<keyword evidence="2" id="KW-0812">Transmembrane</keyword>
<dbReference type="InterPro" id="IPR037185">
    <property type="entry name" value="EmrE-like"/>
</dbReference>
<dbReference type="PANTHER" id="PTHR22911">
    <property type="entry name" value="ACYL-MALONYL CONDENSING ENZYME-RELATED"/>
    <property type="match status" value="1"/>
</dbReference>
<accession>A0A0M2PVU3</accession>